<dbReference type="PANTHER" id="PTHR23088:SF27">
    <property type="entry name" value="DEAMINATED GLUTATHIONE AMIDASE"/>
    <property type="match status" value="1"/>
</dbReference>
<dbReference type="EMBL" id="LDTZ01000014">
    <property type="protein sequence ID" value="KNA92400.1"/>
    <property type="molecule type" value="Genomic_DNA"/>
</dbReference>
<evidence type="ECO:0000313" key="4">
    <source>
        <dbReference type="Proteomes" id="UP000037247"/>
    </source>
</evidence>
<sequence length="283" mass="29518">MRTTSNPQLRIGLAQVNSGTDPAANLRIIKRHVSDAAARGVDVVVFPEAMMCRFGVPLGEIAEPISGDWARAVDEIASEAGVTVVAGMFTPGDGPRVRNTLLITGPETRTHYDKIHLYDAFGYSESDTVSAGDHLVTAKVKGVTIGFATCYDIRFPAMFQELAAAGADLVAVSASWGAGEGKVDQWTLLARARALDSTTFVAACGQADPAVSGEITTGTAPLGVGHSMVCDPSGAVIGQLGSGPDLLVADIDTAAVRRVRDSLPVLRNRRRIDASMIGSAVPS</sequence>
<evidence type="ECO:0000313" key="3">
    <source>
        <dbReference type="EMBL" id="KNA92400.1"/>
    </source>
</evidence>
<dbReference type="PANTHER" id="PTHR23088">
    <property type="entry name" value="NITRILASE-RELATED"/>
    <property type="match status" value="1"/>
</dbReference>
<organism evidence="3 4">
    <name type="scientific">Gordonia jacobaea</name>
    <dbReference type="NCBI Taxonomy" id="122202"/>
    <lineage>
        <taxon>Bacteria</taxon>
        <taxon>Bacillati</taxon>
        <taxon>Actinomycetota</taxon>
        <taxon>Actinomycetes</taxon>
        <taxon>Mycobacteriales</taxon>
        <taxon>Gordoniaceae</taxon>
        <taxon>Gordonia</taxon>
    </lineage>
</organism>
<dbReference type="SUPFAM" id="SSF56317">
    <property type="entry name" value="Carbon-nitrogen hydrolase"/>
    <property type="match status" value="1"/>
</dbReference>
<reference evidence="3 4" key="1">
    <citation type="submission" date="2015-05" db="EMBL/GenBank/DDBJ databases">
        <title>Draft genome sequence of the bacterium Gordonia jacobaea a new member of the Gordonia genus.</title>
        <authorList>
            <person name="Jimenez-Galisteo G."/>
            <person name="Dominguez A."/>
            <person name="Munoz E."/>
            <person name="Vinas M."/>
        </authorList>
    </citation>
    <scope>NUCLEOTIDE SEQUENCE [LARGE SCALE GENOMIC DNA]</scope>
    <source>
        <strain evidence="4">mv1</strain>
    </source>
</reference>
<dbReference type="InterPro" id="IPR001110">
    <property type="entry name" value="UPF0012_CS"/>
</dbReference>
<dbReference type="CDD" id="cd07581">
    <property type="entry name" value="nitrilase_3"/>
    <property type="match status" value="1"/>
</dbReference>
<protein>
    <recommendedName>
        <fullName evidence="2">CN hydrolase domain-containing protein</fullName>
    </recommendedName>
</protein>
<dbReference type="Pfam" id="PF00795">
    <property type="entry name" value="CN_hydrolase"/>
    <property type="match status" value="1"/>
</dbReference>
<gene>
    <name evidence="3" type="ORF">ABW18_03405</name>
</gene>
<dbReference type="PROSITE" id="PS50263">
    <property type="entry name" value="CN_HYDROLASE"/>
    <property type="match status" value="1"/>
</dbReference>
<dbReference type="Gene3D" id="3.60.110.10">
    <property type="entry name" value="Carbon-nitrogen hydrolase"/>
    <property type="match status" value="1"/>
</dbReference>
<accession>A0ABR5IF97</accession>
<evidence type="ECO:0000259" key="2">
    <source>
        <dbReference type="PROSITE" id="PS50263"/>
    </source>
</evidence>
<comment type="caution">
    <text evidence="3">The sequence shown here is derived from an EMBL/GenBank/DDBJ whole genome shotgun (WGS) entry which is preliminary data.</text>
</comment>
<dbReference type="Proteomes" id="UP000037247">
    <property type="component" value="Unassembled WGS sequence"/>
</dbReference>
<dbReference type="InterPro" id="IPR003010">
    <property type="entry name" value="C-N_Hydrolase"/>
</dbReference>
<feature type="domain" description="CN hydrolase" evidence="2">
    <location>
        <begin position="9"/>
        <end position="253"/>
    </location>
</feature>
<evidence type="ECO:0000256" key="1">
    <source>
        <dbReference type="ARBA" id="ARBA00010613"/>
    </source>
</evidence>
<comment type="similarity">
    <text evidence="1">Belongs to the carbon-nitrogen hydrolase superfamily. NIT1/NIT2 family.</text>
</comment>
<name>A0ABR5IF97_9ACTN</name>
<dbReference type="InterPro" id="IPR036526">
    <property type="entry name" value="C-N_Hydrolase_sf"/>
</dbReference>
<keyword evidence="4" id="KW-1185">Reference proteome</keyword>
<dbReference type="PROSITE" id="PS01227">
    <property type="entry name" value="UPF0012"/>
    <property type="match status" value="1"/>
</dbReference>
<proteinExistence type="inferred from homology"/>